<comment type="caution">
    <text evidence="1">The sequence shown here is derived from an EMBL/GenBank/DDBJ whole genome shotgun (WGS) entry which is preliminary data.</text>
</comment>
<dbReference type="AlphaFoldDB" id="A0AAD6ZQP2"/>
<accession>A0AAD6ZQP2</accession>
<organism evidence="1 2">
    <name type="scientific">Mycena albidolilacea</name>
    <dbReference type="NCBI Taxonomy" id="1033008"/>
    <lineage>
        <taxon>Eukaryota</taxon>
        <taxon>Fungi</taxon>
        <taxon>Dikarya</taxon>
        <taxon>Basidiomycota</taxon>
        <taxon>Agaricomycotina</taxon>
        <taxon>Agaricomycetes</taxon>
        <taxon>Agaricomycetidae</taxon>
        <taxon>Agaricales</taxon>
        <taxon>Marasmiineae</taxon>
        <taxon>Mycenaceae</taxon>
        <taxon>Mycena</taxon>
    </lineage>
</organism>
<dbReference type="EMBL" id="JARIHO010000033">
    <property type="protein sequence ID" value="KAJ7334283.1"/>
    <property type="molecule type" value="Genomic_DNA"/>
</dbReference>
<dbReference type="GO" id="GO:0000447">
    <property type="term" value="P:endonucleolytic cleavage in ITS1 to separate SSU-rRNA from 5.8S rRNA and LSU-rRNA from tricistronic rRNA transcript (SSU-rRNA, 5.8S rRNA, LSU-rRNA)"/>
    <property type="evidence" value="ECO:0007669"/>
    <property type="project" value="TreeGrafter"/>
</dbReference>
<evidence type="ECO:0000313" key="2">
    <source>
        <dbReference type="Proteomes" id="UP001218218"/>
    </source>
</evidence>
<reference evidence="1" key="1">
    <citation type="submission" date="2023-03" db="EMBL/GenBank/DDBJ databases">
        <title>Massive genome expansion in bonnet fungi (Mycena s.s.) driven by repeated elements and novel gene families across ecological guilds.</title>
        <authorList>
            <consortium name="Lawrence Berkeley National Laboratory"/>
            <person name="Harder C.B."/>
            <person name="Miyauchi S."/>
            <person name="Viragh M."/>
            <person name="Kuo A."/>
            <person name="Thoen E."/>
            <person name="Andreopoulos B."/>
            <person name="Lu D."/>
            <person name="Skrede I."/>
            <person name="Drula E."/>
            <person name="Henrissat B."/>
            <person name="Morin E."/>
            <person name="Kohler A."/>
            <person name="Barry K."/>
            <person name="LaButti K."/>
            <person name="Morin E."/>
            <person name="Salamov A."/>
            <person name="Lipzen A."/>
            <person name="Mereny Z."/>
            <person name="Hegedus B."/>
            <person name="Baldrian P."/>
            <person name="Stursova M."/>
            <person name="Weitz H."/>
            <person name="Taylor A."/>
            <person name="Grigoriev I.V."/>
            <person name="Nagy L.G."/>
            <person name="Martin F."/>
            <person name="Kauserud H."/>
        </authorList>
    </citation>
    <scope>NUCLEOTIDE SEQUENCE</scope>
    <source>
        <strain evidence="1">CBHHK002</strain>
    </source>
</reference>
<dbReference type="GO" id="GO:0001682">
    <property type="term" value="P:tRNA 5'-leader removal"/>
    <property type="evidence" value="ECO:0007669"/>
    <property type="project" value="InterPro"/>
</dbReference>
<dbReference type="PANTHER" id="PTHR15396">
    <property type="entry name" value="RIBONUCLEASE P PROTEIN SUBUNIT P40"/>
    <property type="match status" value="1"/>
</dbReference>
<name>A0AAD6ZQP2_9AGAR</name>
<dbReference type="GO" id="GO:0000171">
    <property type="term" value="F:ribonuclease MRP activity"/>
    <property type="evidence" value="ECO:0007669"/>
    <property type="project" value="TreeGrafter"/>
</dbReference>
<dbReference type="GO" id="GO:0000172">
    <property type="term" value="C:ribonuclease MRP complex"/>
    <property type="evidence" value="ECO:0007669"/>
    <property type="project" value="TreeGrafter"/>
</dbReference>
<sequence length="370" mass="40165">MDISAPPRQRVHISTGDIPSKTIQNLAALHPFNQQLDIVFPANDALHAVLCALETAYVKADMELAGLVSQAETFVLSLEPRSTLTALSVSPHSDDVWCLDSRGVLTLHLSAESYQTLGITGQKLPFKSHSSEHTVSLPLQPSADSLKNRQKRDAALKAWDLRRRQAGDAPWTVLYCANDLSATAQFAASNGHTECVRAVKCQTTSSHSVRVPTVTLPARPPAADPDAVEDWEDEMCALFEWVGMAGLGSQRLQANDRADAYVAVYEPPQSWMATVADVTRLRWRGFLGPDFVQSVINAVLSVPSAQFVAITSHAIPTAPVSYIPPGKDGLKIPARVLSADGEDSWSLLVALQAKRWCLVESIGPLDTRWG</sequence>
<dbReference type="Proteomes" id="UP001218218">
    <property type="component" value="Unassembled WGS sequence"/>
</dbReference>
<keyword evidence="2" id="KW-1185">Reference proteome</keyword>
<dbReference type="PANTHER" id="PTHR15396:SF1">
    <property type="entry name" value="RIBONUCLEASE P PROTEIN SUBUNIT P40"/>
    <property type="match status" value="1"/>
</dbReference>
<proteinExistence type="predicted"/>
<dbReference type="InterPro" id="IPR013893">
    <property type="entry name" value="RNase_P_Rpp40"/>
</dbReference>
<evidence type="ECO:0000313" key="1">
    <source>
        <dbReference type="EMBL" id="KAJ7334283.1"/>
    </source>
</evidence>
<dbReference type="Pfam" id="PF08584">
    <property type="entry name" value="Ribonuc_P_40"/>
    <property type="match status" value="1"/>
</dbReference>
<dbReference type="GO" id="GO:0004526">
    <property type="term" value="F:ribonuclease P activity"/>
    <property type="evidence" value="ECO:0007669"/>
    <property type="project" value="TreeGrafter"/>
</dbReference>
<gene>
    <name evidence="1" type="ORF">DFH08DRAFT_880695</name>
</gene>
<protein>
    <submittedName>
        <fullName evidence="1">Ribonuclease P 40kDa subunit-domain-containing protein</fullName>
    </submittedName>
</protein>
<dbReference type="GO" id="GO:0030681">
    <property type="term" value="C:multimeric ribonuclease P complex"/>
    <property type="evidence" value="ECO:0007669"/>
    <property type="project" value="TreeGrafter"/>
</dbReference>